<organism evidence="3 4">
    <name type="scientific">Fadolivirus FV1/VV64</name>
    <dbReference type="NCBI Taxonomy" id="3070911"/>
    <lineage>
        <taxon>Viruses</taxon>
        <taxon>Varidnaviria</taxon>
        <taxon>Bamfordvirae</taxon>
        <taxon>Nucleocytoviricota</taxon>
        <taxon>Megaviricetes</taxon>
        <taxon>Imitervirales</taxon>
        <taxon>Mimiviridae</taxon>
        <taxon>Klosneuvirinae</taxon>
        <taxon>Fadolivirus</taxon>
        <taxon>Fadolivirus algeromassiliense</taxon>
    </lineage>
</organism>
<keyword evidence="2" id="KW-0040">ANK repeat</keyword>
<dbReference type="PANTHER" id="PTHR24189">
    <property type="entry name" value="MYOTROPHIN"/>
    <property type="match status" value="1"/>
</dbReference>
<dbReference type="PROSITE" id="PS50297">
    <property type="entry name" value="ANK_REP_REGION"/>
    <property type="match status" value="1"/>
</dbReference>
<keyword evidence="4" id="KW-1185">Reference proteome</keyword>
<sequence>MLLKCSSKFNVHNVKRFATFVHCSKSKINNAKKFTTVDEYLKYTGFKHVNDTYLETIPAGYDYGDTDFHYYIFPLYEAINNSYPDLDLVELLLRAGADPNFQSKTCSASVLHTVLINDNWWNDNTIALLELLIRYGANVNQINKNDGSTPLHEVAFAWPNRYAEEIMELLIDNGAQINKWDFKLKTPRDNVLSSHEWNHRKNLPLPEKILNLLDPLPKNKCNRE</sequence>
<dbReference type="Gene3D" id="1.25.40.20">
    <property type="entry name" value="Ankyrin repeat-containing domain"/>
    <property type="match status" value="1"/>
</dbReference>
<dbReference type="PANTHER" id="PTHR24189:SF72">
    <property type="entry name" value="ANKYRIN REPEAT-CONTAINING DOMAIN-CONTAINING PROTEIN"/>
    <property type="match status" value="1"/>
</dbReference>
<evidence type="ECO:0000313" key="3">
    <source>
        <dbReference type="EMBL" id="QKF94792.1"/>
    </source>
</evidence>
<evidence type="ECO:0000256" key="1">
    <source>
        <dbReference type="ARBA" id="ARBA00022737"/>
    </source>
</evidence>
<protein>
    <submittedName>
        <fullName evidence="3">Ankyrin repeat protein</fullName>
    </submittedName>
</protein>
<dbReference type="InterPro" id="IPR036770">
    <property type="entry name" value="Ankyrin_rpt-contain_sf"/>
</dbReference>
<accession>A0A7D3V627</accession>
<dbReference type="EMBL" id="MT418680">
    <property type="protein sequence ID" value="QKF94792.1"/>
    <property type="molecule type" value="Genomic_DNA"/>
</dbReference>
<evidence type="ECO:0000313" key="4">
    <source>
        <dbReference type="Proteomes" id="UP001162001"/>
    </source>
</evidence>
<dbReference type="InterPro" id="IPR002110">
    <property type="entry name" value="Ankyrin_rpt"/>
</dbReference>
<dbReference type="Pfam" id="PF12796">
    <property type="entry name" value="Ank_2"/>
    <property type="match status" value="1"/>
</dbReference>
<proteinExistence type="predicted"/>
<keyword evidence="1" id="KW-0677">Repeat</keyword>
<dbReference type="InterPro" id="IPR050745">
    <property type="entry name" value="Multifunctional_regulatory"/>
</dbReference>
<dbReference type="Proteomes" id="UP001162001">
    <property type="component" value="Segment"/>
</dbReference>
<gene>
    <name evidence="3" type="ORF">Fadolivirus_1_1334</name>
</gene>
<name>A0A7D3V627_9VIRU</name>
<dbReference type="SMART" id="SM00248">
    <property type="entry name" value="ANK"/>
    <property type="match status" value="3"/>
</dbReference>
<evidence type="ECO:0000256" key="2">
    <source>
        <dbReference type="ARBA" id="ARBA00023043"/>
    </source>
</evidence>
<dbReference type="PROSITE" id="PS50088">
    <property type="entry name" value="ANK_REPEAT"/>
    <property type="match status" value="2"/>
</dbReference>
<dbReference type="SUPFAM" id="SSF48403">
    <property type="entry name" value="Ankyrin repeat"/>
    <property type="match status" value="1"/>
</dbReference>
<reference evidence="3 4" key="1">
    <citation type="submission" date="2020-04" db="EMBL/GenBank/DDBJ databases">
        <title>Advantages and limits of metagenomic assembly and binning of a giant virus.</title>
        <authorList>
            <person name="Schulz F."/>
            <person name="Andreani J."/>
            <person name="Francis R."/>
            <person name="Boudjemaa H."/>
            <person name="Bou Khalil J.Y."/>
            <person name="Lee J."/>
            <person name="La Scola B."/>
            <person name="Woyke T."/>
        </authorList>
    </citation>
    <scope>NUCLEOTIDE SEQUENCE [LARGE SCALE GENOMIC DNA]</scope>
    <source>
        <strain evidence="3 4">FV1/VV64</strain>
    </source>
</reference>